<feature type="domain" description="PBZ-type" evidence="2">
    <location>
        <begin position="449"/>
        <end position="474"/>
    </location>
</feature>
<feature type="region of interest" description="Disordered" evidence="1">
    <location>
        <begin position="311"/>
        <end position="447"/>
    </location>
</feature>
<dbReference type="GO" id="GO:0006302">
    <property type="term" value="P:double-strand break repair"/>
    <property type="evidence" value="ECO:0007669"/>
    <property type="project" value="InterPro"/>
</dbReference>
<evidence type="ECO:0000313" key="3">
    <source>
        <dbReference type="Ensembl" id="ENSCMMP00000012451.1"/>
    </source>
</evidence>
<dbReference type="Pfam" id="PF10283">
    <property type="entry name" value="zf-CCHH"/>
    <property type="match status" value="2"/>
</dbReference>
<dbReference type="Ensembl" id="ENSCMMT00000013694.1">
    <property type="protein sequence ID" value="ENSCMMP00000012451.1"/>
    <property type="gene ID" value="ENSCMMG00000007900.1"/>
</dbReference>
<feature type="compositionally biased region" description="Acidic residues" evidence="1">
    <location>
        <begin position="537"/>
        <end position="584"/>
    </location>
</feature>
<reference evidence="3" key="1">
    <citation type="submission" date="2018-09" db="EMBL/GenBank/DDBJ databases">
        <title>Common duck and Muscovy duck high density SNP chip.</title>
        <authorList>
            <person name="Vignal A."/>
            <person name="Thebault N."/>
            <person name="Warren W.C."/>
        </authorList>
    </citation>
    <scope>NUCLEOTIDE SEQUENCE [LARGE SCALE GENOMIC DNA]</scope>
</reference>
<dbReference type="PANTHER" id="PTHR21315">
    <property type="entry name" value="APRATAXIN AND PNK-LIKE FACTOR-RELATED"/>
    <property type="match status" value="1"/>
</dbReference>
<feature type="region of interest" description="Disordered" evidence="1">
    <location>
        <begin position="465"/>
        <end position="585"/>
    </location>
</feature>
<feature type="compositionally biased region" description="Basic and acidic residues" evidence="1">
    <location>
        <begin position="382"/>
        <end position="391"/>
    </location>
</feature>
<dbReference type="InterPro" id="IPR019406">
    <property type="entry name" value="APLF_PBZ"/>
</dbReference>
<evidence type="ECO:0000256" key="1">
    <source>
        <dbReference type="SAM" id="MobiDB-lite"/>
    </source>
</evidence>
<dbReference type="SUPFAM" id="SSF49879">
    <property type="entry name" value="SMAD/FHA domain"/>
    <property type="match status" value="1"/>
</dbReference>
<name>A0A8C3BZL4_CAIMO</name>
<feature type="region of interest" description="Disordered" evidence="1">
    <location>
        <begin position="42"/>
        <end position="68"/>
    </location>
</feature>
<dbReference type="PANTHER" id="PTHR21315:SF2">
    <property type="entry name" value="APRATAXIN AND PNK-LIKE FACTOR"/>
    <property type="match status" value="1"/>
</dbReference>
<dbReference type="AlphaFoldDB" id="A0A8C3BZL4"/>
<feature type="compositionally biased region" description="Acidic residues" evidence="1">
    <location>
        <begin position="311"/>
        <end position="320"/>
    </location>
</feature>
<dbReference type="GO" id="GO:0003906">
    <property type="term" value="F:DNA-(apurinic or apyrimidinic site) endonuclease activity"/>
    <property type="evidence" value="ECO:0007669"/>
    <property type="project" value="InterPro"/>
</dbReference>
<dbReference type="Proteomes" id="UP000694556">
    <property type="component" value="Chromosome 3"/>
</dbReference>
<feature type="compositionally biased region" description="Basic and acidic residues" evidence="1">
    <location>
        <begin position="472"/>
        <end position="481"/>
    </location>
</feature>
<proteinExistence type="predicted"/>
<accession>A0A8C3BZL4</accession>
<keyword evidence="4" id="KW-1185">Reference proteome</keyword>
<sequence>MCQALYPARHAGDCISSPSPPGAVCVYGGGGCEAPIWRRSAAGRGGAGRGEARGGRGARHGGREAGAGRWGLPRAAAARGDAAGTRPLAGISRQNVFGQPKSITDKRVSRKHAILEVVDGQVRIKPIHVNPCFYQSAENGRLLPLEAHEWHSLKFGDSFSLLVDKYIFKVISAHPVESTVRNNPEVDAEAAASVHPVETSCSLSLVQPSCSTSEMQGIAKIRQNDSNSTLLVSPCDDDENEQSKSIQRKRVLPSWMLESDLLVQRVSKPAMKGGTRKIKHQERRESNMESLKADVNMLQRKRLASEIAENLIEEEEDEEERSCLSSPSSENASGFPLESTMGNMEGNGKTETKKTGSTMEKNDRQLHSKRSKTTGQISNKTNRIEESENKEQITGSTSQQALWGRTSQYFGAQEGTHEPDADLDYETEISDTTRTVDASESSKQIKRKRTPCMYGTGCYRKNPIHFQQFSHPNDDDYHETDTLTEGNDDNRPECPYGTACYRKNPQHKLEYKHTAPPGTGRRTRQRTSKNGKRALEEDSDNDGEPNEYDLNDSFIDDEEEECEPTDEDSDWEPSSEDKDNEDVETLVKEANRFVKTKK</sequence>
<dbReference type="InterPro" id="IPR008984">
    <property type="entry name" value="SMAD_FHA_dom_sf"/>
</dbReference>
<feature type="compositionally biased region" description="Basic and acidic residues" evidence="1">
    <location>
        <begin position="348"/>
        <end position="366"/>
    </location>
</feature>
<dbReference type="GO" id="GO:0035861">
    <property type="term" value="C:site of double-strand break"/>
    <property type="evidence" value="ECO:0007669"/>
    <property type="project" value="TreeGrafter"/>
</dbReference>
<evidence type="ECO:0000259" key="2">
    <source>
        <dbReference type="Pfam" id="PF10283"/>
    </source>
</evidence>
<reference evidence="3" key="2">
    <citation type="submission" date="2025-08" db="UniProtKB">
        <authorList>
            <consortium name="Ensembl"/>
        </authorList>
    </citation>
    <scope>IDENTIFICATION</scope>
</reference>
<organism evidence="3 4">
    <name type="scientific">Cairina moschata</name>
    <name type="common">Muscovy duck</name>
    <dbReference type="NCBI Taxonomy" id="8855"/>
    <lineage>
        <taxon>Eukaryota</taxon>
        <taxon>Metazoa</taxon>
        <taxon>Chordata</taxon>
        <taxon>Craniata</taxon>
        <taxon>Vertebrata</taxon>
        <taxon>Euteleostomi</taxon>
        <taxon>Archelosauria</taxon>
        <taxon>Archosauria</taxon>
        <taxon>Dinosauria</taxon>
        <taxon>Saurischia</taxon>
        <taxon>Theropoda</taxon>
        <taxon>Coelurosauria</taxon>
        <taxon>Aves</taxon>
        <taxon>Neognathae</taxon>
        <taxon>Galloanserae</taxon>
        <taxon>Anseriformes</taxon>
        <taxon>Anatidae</taxon>
        <taxon>Anatinae</taxon>
        <taxon>Cairina</taxon>
    </lineage>
</organism>
<dbReference type="InterPro" id="IPR039253">
    <property type="entry name" value="APLF"/>
</dbReference>
<protein>
    <submittedName>
        <fullName evidence="3">Aprataxin and PNKP like factor</fullName>
    </submittedName>
</protein>
<dbReference type="GO" id="GO:0005634">
    <property type="term" value="C:nucleus"/>
    <property type="evidence" value="ECO:0007669"/>
    <property type="project" value="TreeGrafter"/>
</dbReference>
<dbReference type="Gene3D" id="2.60.200.20">
    <property type="match status" value="1"/>
</dbReference>
<reference evidence="3" key="3">
    <citation type="submission" date="2025-09" db="UniProtKB">
        <authorList>
            <consortium name="Ensembl"/>
        </authorList>
    </citation>
    <scope>IDENTIFICATION</scope>
</reference>
<feature type="region of interest" description="Disordered" evidence="1">
    <location>
        <begin position="270"/>
        <end position="292"/>
    </location>
</feature>
<evidence type="ECO:0000313" key="4">
    <source>
        <dbReference type="Proteomes" id="UP000694556"/>
    </source>
</evidence>
<dbReference type="GO" id="GO:0008408">
    <property type="term" value="F:3'-5' exonuclease activity"/>
    <property type="evidence" value="ECO:0007669"/>
    <property type="project" value="InterPro"/>
</dbReference>
<feature type="compositionally biased region" description="Polar residues" evidence="1">
    <location>
        <begin position="323"/>
        <end position="332"/>
    </location>
</feature>
<feature type="domain" description="PBZ-type" evidence="2">
    <location>
        <begin position="491"/>
        <end position="515"/>
    </location>
</feature>
<feature type="compositionally biased region" description="Polar residues" evidence="1">
    <location>
        <begin position="430"/>
        <end position="442"/>
    </location>
</feature>
<feature type="compositionally biased region" description="Polar residues" evidence="1">
    <location>
        <begin position="392"/>
        <end position="410"/>
    </location>
</feature>
<feature type="compositionally biased region" description="Basic residues" evidence="1">
    <location>
        <begin position="521"/>
        <end position="532"/>
    </location>
</feature>